<dbReference type="RefSeq" id="WP_108973081.1">
    <property type="nucleotide sequence ID" value="NZ_CP022188.1"/>
</dbReference>
<feature type="compositionally biased region" description="Low complexity" evidence="1">
    <location>
        <begin position="182"/>
        <end position="193"/>
    </location>
</feature>
<reference evidence="2 3" key="1">
    <citation type="submission" date="2017-06" db="EMBL/GenBank/DDBJ databases">
        <title>Azoarcus sp. TSNA42 complete genome sequence.</title>
        <authorList>
            <person name="Woo J.-H."/>
            <person name="Kim H.-S."/>
        </authorList>
    </citation>
    <scope>NUCLEOTIDE SEQUENCE [LARGE SCALE GENOMIC DNA]</scope>
    <source>
        <strain evidence="2 3">TSNA42</strain>
    </source>
</reference>
<organism evidence="2 3">
    <name type="scientific">Parazoarcus communis</name>
    <dbReference type="NCBI Taxonomy" id="41977"/>
    <lineage>
        <taxon>Bacteria</taxon>
        <taxon>Pseudomonadati</taxon>
        <taxon>Pseudomonadota</taxon>
        <taxon>Betaproteobacteria</taxon>
        <taxon>Rhodocyclales</taxon>
        <taxon>Zoogloeaceae</taxon>
        <taxon>Parazoarcus</taxon>
    </lineage>
</organism>
<name>A0A2U8H3V5_9RHOO</name>
<dbReference type="Proteomes" id="UP000244902">
    <property type="component" value="Chromosome"/>
</dbReference>
<accession>A0A2U8H3V5</accession>
<dbReference type="AlphaFoldDB" id="A0A2U8H3V5"/>
<protein>
    <submittedName>
        <fullName evidence="2">Uncharacterized protein</fullName>
    </submittedName>
</protein>
<sequence>MLLKTYEEKGLLFNSNFTEPAGPADTFAYRGDLVLVEGDVADASGRRKPPTATIRQSVLLAQGDKLLLAAGLFDDIARLPVFVKRYGADFSPEMHAVFFVSNIAKPMKLKLEGIEFALIPLEDGMVWNELLDELGIEKSELKGQSAGEKVATVHAAFKSHALKGAELTLEAALESTIEVKRGGAAPSDAGASDLTHANSGHQ</sequence>
<dbReference type="OrthoDB" id="8479070at2"/>
<evidence type="ECO:0000313" key="2">
    <source>
        <dbReference type="EMBL" id="AWI79896.1"/>
    </source>
</evidence>
<proteinExistence type="predicted"/>
<feature type="region of interest" description="Disordered" evidence="1">
    <location>
        <begin position="182"/>
        <end position="202"/>
    </location>
</feature>
<gene>
    <name evidence="2" type="ORF">CEW87_11275</name>
</gene>
<evidence type="ECO:0000256" key="1">
    <source>
        <dbReference type="SAM" id="MobiDB-lite"/>
    </source>
</evidence>
<dbReference type="EMBL" id="CP022188">
    <property type="protein sequence ID" value="AWI79896.1"/>
    <property type="molecule type" value="Genomic_DNA"/>
</dbReference>
<evidence type="ECO:0000313" key="3">
    <source>
        <dbReference type="Proteomes" id="UP000244902"/>
    </source>
</evidence>